<accession>A0A014PJ87</accession>
<evidence type="ECO:0000313" key="2">
    <source>
        <dbReference type="Proteomes" id="UP000030151"/>
    </source>
</evidence>
<comment type="caution">
    <text evidence="1">The sequence shown here is derived from an EMBL/GenBank/DDBJ whole genome shotgun (WGS) entry which is preliminary data.</text>
</comment>
<proteinExistence type="predicted"/>
<dbReference type="EMBL" id="JELW01000067">
    <property type="protein sequence ID" value="EXU95746.1"/>
    <property type="molecule type" value="Genomic_DNA"/>
</dbReference>
<gene>
    <name evidence="1" type="ORF">X797_011201</name>
</gene>
<dbReference type="Proteomes" id="UP000030151">
    <property type="component" value="Unassembled WGS sequence"/>
</dbReference>
<dbReference type="HOGENOM" id="CLU_2638591_0_0_1"/>
<sequence>MAEQQQNAAGDYETSRTYIRESRLKVFDYKKTSPREYEVSHMSYLREVTSRGSLQALSLLQFTSARIMRSLSVSEVD</sequence>
<organism evidence="1 2">
    <name type="scientific">Metarhizium robertsii</name>
    <dbReference type="NCBI Taxonomy" id="568076"/>
    <lineage>
        <taxon>Eukaryota</taxon>
        <taxon>Fungi</taxon>
        <taxon>Dikarya</taxon>
        <taxon>Ascomycota</taxon>
        <taxon>Pezizomycotina</taxon>
        <taxon>Sordariomycetes</taxon>
        <taxon>Hypocreomycetidae</taxon>
        <taxon>Hypocreales</taxon>
        <taxon>Clavicipitaceae</taxon>
        <taxon>Metarhizium</taxon>
    </lineage>
</organism>
<protein>
    <submittedName>
        <fullName evidence="1">Uncharacterized protein</fullName>
    </submittedName>
</protein>
<name>A0A014PJ87_9HYPO</name>
<evidence type="ECO:0000313" key="1">
    <source>
        <dbReference type="EMBL" id="EXU95746.1"/>
    </source>
</evidence>
<dbReference type="AlphaFoldDB" id="A0A014PJ87"/>
<reference evidence="1 2" key="1">
    <citation type="submission" date="2014-02" db="EMBL/GenBank/DDBJ databases">
        <title>The genome sequence of the entomopathogenic fungus Metarhizium robertsii ARSEF 2575.</title>
        <authorList>
            <person name="Giuliano Garisto Donzelli B."/>
            <person name="Roe B.A."/>
            <person name="Macmil S.L."/>
            <person name="Krasnoff S.B."/>
            <person name="Gibson D.M."/>
        </authorList>
    </citation>
    <scope>NUCLEOTIDE SEQUENCE [LARGE SCALE GENOMIC DNA]</scope>
    <source>
        <strain evidence="1 2">ARSEF 2575</strain>
    </source>
</reference>